<dbReference type="GO" id="GO:0004049">
    <property type="term" value="F:anthranilate synthase activity"/>
    <property type="evidence" value="ECO:0007669"/>
    <property type="project" value="InterPro"/>
</dbReference>
<dbReference type="EMBL" id="HACM01002864">
    <property type="protein sequence ID" value="CRZ03306.1"/>
    <property type="molecule type" value="Transcribed_RNA"/>
</dbReference>
<reference evidence="11" key="1">
    <citation type="submission" date="2015-04" db="EMBL/GenBank/DDBJ databases">
        <title>The genome sequence of the plant pathogenic Rhizarian Plasmodiophora brassicae reveals insights in its biotrophic life cycle and the origin of chitin synthesis.</title>
        <authorList>
            <person name="Schwelm A."/>
            <person name="Fogelqvist J."/>
            <person name="Knaust A."/>
            <person name="Julke S."/>
            <person name="Lilja T."/>
            <person name="Dhandapani V."/>
            <person name="Bonilla-Rosso G."/>
            <person name="Karlsson M."/>
            <person name="Shevchenko A."/>
            <person name="Choi S.R."/>
            <person name="Kim H.G."/>
            <person name="Park J.Y."/>
            <person name="Lim Y.P."/>
            <person name="Ludwig-Muller J."/>
            <person name="Dixelius C."/>
        </authorList>
    </citation>
    <scope>NUCLEOTIDE SEQUENCE</scope>
    <source>
        <tissue evidence="11">Potato root galls</tissue>
    </source>
</reference>
<sequence>MRCSPANSPSTVSHQPCVAAAADQPSKMKDAFETFTTAGGVEIRRRVHSADYTDGIVPYVDMLHERRGAVFSSSYEYPGRYERWDIAFVDPPVSITCRRRDIVLNALNERGRILLPTFASVLALCDAISSLDHEEDQIRVSIIDVTAVPFSEEQRTRQPSVFSALRAILAYFKTERDDNLGLWGAFGYDLAFQFEPIDFKLSRPDDSRDLVLYFPDEILVVDHYKSVANRYSYEFSVSHRTTDGLQRSGQREPYLPTGANPGRGDHEPGEYAKVAAKAIDYFRRGDLFEVVPGQTFYAPATASPSAIFHRLKATNPSPFGFMINLGKQEYLVGASPEMFVRVTNGTRVETCPISGTIGRGKNAIEDSAQILALLNSTKDESELTMCSDVDRNDKSRVCEPGSVRVIGRRQIEMYSRLIHTVDHIDGRLRDDMDGLDAFISHAWAVTVTGAPKRGAMQFIEDNERSPRSWYAGAVGALLLNGDVNTGMTLRTVRIKDGVGQVRAGATLLFDSDPHAEEAETELKASAMLAAIQTAGTVSSAKRKMNELVGIGRRVVLIDHEDSFVLVLASYIRETGAECVTVRAPRGVGLDMATLDRYNPHLVVIAPGPGSPSDFRCCETIAALRQRRIPIFGVCLGLQALIEAFGGSLGRLEIPVHGKCSEVQLEPQSILFAGLPERIVAGRYHSLYATEVPDCFRVTAKTQHDGIVMAIEHRSERIAAVQFHPESIMSLDAGHRIIENALQALTVQEAA</sequence>
<dbReference type="GO" id="GO:0046654">
    <property type="term" value="P:tetrahydrofolate biosynthetic process"/>
    <property type="evidence" value="ECO:0007669"/>
    <property type="project" value="UniProtKB-UniPathway"/>
</dbReference>
<dbReference type="PRINTS" id="PR00097">
    <property type="entry name" value="ANTSNTHASEII"/>
</dbReference>
<dbReference type="PROSITE" id="PS51273">
    <property type="entry name" value="GATASE_TYPE_1"/>
    <property type="match status" value="1"/>
</dbReference>
<dbReference type="NCBIfam" id="TIGR01815">
    <property type="entry name" value="TrpE-clade3"/>
    <property type="match status" value="1"/>
</dbReference>
<evidence type="ECO:0000259" key="8">
    <source>
        <dbReference type="Pfam" id="PF00117"/>
    </source>
</evidence>
<dbReference type="InterPro" id="IPR006805">
    <property type="entry name" value="Anth_synth_I_N"/>
</dbReference>
<dbReference type="GO" id="GO:0046820">
    <property type="term" value="F:4-amino-4-deoxychorismate synthase activity"/>
    <property type="evidence" value="ECO:0007669"/>
    <property type="project" value="UniProtKB-EC"/>
</dbReference>
<organism evidence="11">
    <name type="scientific">Spongospora subterranea</name>
    <dbReference type="NCBI Taxonomy" id="70186"/>
    <lineage>
        <taxon>Eukaryota</taxon>
        <taxon>Sar</taxon>
        <taxon>Rhizaria</taxon>
        <taxon>Endomyxa</taxon>
        <taxon>Phytomyxea</taxon>
        <taxon>Plasmodiophorida</taxon>
        <taxon>Plasmodiophoridae</taxon>
        <taxon>Spongospora</taxon>
    </lineage>
</organism>
<feature type="domain" description="Anthranilate synthase component I N-terminal" evidence="10">
    <location>
        <begin position="84"/>
        <end position="225"/>
    </location>
</feature>
<dbReference type="PANTHER" id="PTHR11236">
    <property type="entry name" value="AMINOBENZOATE/ANTHRANILATE SYNTHASE"/>
    <property type="match status" value="1"/>
</dbReference>
<name>A0A0H5QPL9_9EUKA</name>
<dbReference type="PANTHER" id="PTHR11236:SF9">
    <property type="entry name" value="ANTHRANILATE SYNTHASE COMPONENT 1"/>
    <property type="match status" value="1"/>
</dbReference>
<evidence type="ECO:0000259" key="10">
    <source>
        <dbReference type="Pfam" id="PF04715"/>
    </source>
</evidence>
<dbReference type="InterPro" id="IPR010112">
    <property type="entry name" value="TrpE-G_bact"/>
</dbReference>
<keyword evidence="3" id="KW-0289">Folate biosynthesis</keyword>
<evidence type="ECO:0000313" key="11">
    <source>
        <dbReference type="EMBL" id="CRZ03306.1"/>
    </source>
</evidence>
<comment type="catalytic activity">
    <reaction evidence="1">
        <text>chorismate + L-glutamine = 4-amino-4-deoxychorismate + L-glutamate</text>
        <dbReference type="Rhea" id="RHEA:11672"/>
        <dbReference type="ChEBI" id="CHEBI:29748"/>
        <dbReference type="ChEBI" id="CHEBI:29985"/>
        <dbReference type="ChEBI" id="CHEBI:58359"/>
        <dbReference type="ChEBI" id="CHEBI:58406"/>
        <dbReference type="EC" id="2.6.1.85"/>
    </reaction>
</comment>
<accession>A0A0H5QPL9</accession>
<evidence type="ECO:0000256" key="2">
    <source>
        <dbReference type="ARBA" id="ARBA00005009"/>
    </source>
</evidence>
<evidence type="ECO:0000259" key="9">
    <source>
        <dbReference type="Pfam" id="PF00425"/>
    </source>
</evidence>
<evidence type="ECO:0000256" key="1">
    <source>
        <dbReference type="ARBA" id="ARBA00001000"/>
    </source>
</evidence>
<dbReference type="Pfam" id="PF00425">
    <property type="entry name" value="Chorismate_bind"/>
    <property type="match status" value="1"/>
</dbReference>
<dbReference type="SUPFAM" id="SSF52317">
    <property type="entry name" value="Class I glutamine amidotransferase-like"/>
    <property type="match status" value="1"/>
</dbReference>
<dbReference type="InterPro" id="IPR005801">
    <property type="entry name" value="ADC_synthase"/>
</dbReference>
<dbReference type="Pfam" id="PF00117">
    <property type="entry name" value="GATase"/>
    <property type="match status" value="1"/>
</dbReference>
<dbReference type="InterPro" id="IPR029062">
    <property type="entry name" value="Class_I_gatase-like"/>
</dbReference>
<evidence type="ECO:0000256" key="7">
    <source>
        <dbReference type="SAM" id="MobiDB-lite"/>
    </source>
</evidence>
<dbReference type="Gene3D" id="3.60.120.10">
    <property type="entry name" value="Anthranilate synthase"/>
    <property type="match status" value="1"/>
</dbReference>
<dbReference type="CDD" id="cd01743">
    <property type="entry name" value="GATase1_Anthranilate_Synthase"/>
    <property type="match status" value="1"/>
</dbReference>
<dbReference type="InterPro" id="IPR015890">
    <property type="entry name" value="Chorismate_C"/>
</dbReference>
<dbReference type="UniPathway" id="UPA00077">
    <property type="reaction ID" value="UER00149"/>
</dbReference>
<evidence type="ECO:0000256" key="4">
    <source>
        <dbReference type="ARBA" id="ARBA00022962"/>
    </source>
</evidence>
<dbReference type="InterPro" id="IPR017926">
    <property type="entry name" value="GATASE"/>
</dbReference>
<dbReference type="PIRSF" id="PIRSF036934">
    <property type="entry name" value="TrpE-G"/>
    <property type="match status" value="1"/>
</dbReference>
<feature type="domain" description="Glutamine amidotransferase" evidence="8">
    <location>
        <begin position="555"/>
        <end position="740"/>
    </location>
</feature>
<protein>
    <recommendedName>
        <fullName evidence="6">p-aminobenzoic acid synthase</fullName>
    </recommendedName>
    <alternativeName>
        <fullName evidence="5">Para-aminobenzoate synthase</fullName>
    </alternativeName>
</protein>
<dbReference type="InterPro" id="IPR019999">
    <property type="entry name" value="Anth_synth_I-like"/>
</dbReference>
<dbReference type="NCBIfam" id="TIGR00566">
    <property type="entry name" value="trpG_papA"/>
    <property type="match status" value="1"/>
</dbReference>
<feature type="region of interest" description="Disordered" evidence="7">
    <location>
        <begin position="242"/>
        <end position="266"/>
    </location>
</feature>
<feature type="domain" description="Chorismate-utilising enzyme C-terminal" evidence="9">
    <location>
        <begin position="270"/>
        <end position="523"/>
    </location>
</feature>
<dbReference type="GO" id="GO:0000162">
    <property type="term" value="P:L-tryptophan biosynthetic process"/>
    <property type="evidence" value="ECO:0007669"/>
    <property type="project" value="InterPro"/>
</dbReference>
<evidence type="ECO:0000256" key="6">
    <source>
        <dbReference type="ARBA" id="ARBA00031904"/>
    </source>
</evidence>
<dbReference type="GO" id="GO:0046656">
    <property type="term" value="P:folic acid biosynthetic process"/>
    <property type="evidence" value="ECO:0007669"/>
    <property type="project" value="UniProtKB-KW"/>
</dbReference>
<keyword evidence="4" id="KW-0315">Glutamine amidotransferase</keyword>
<evidence type="ECO:0000256" key="3">
    <source>
        <dbReference type="ARBA" id="ARBA00022909"/>
    </source>
</evidence>
<dbReference type="PRINTS" id="PR00096">
    <property type="entry name" value="GATASE"/>
</dbReference>
<dbReference type="InterPro" id="IPR006221">
    <property type="entry name" value="TrpG/PapA_dom"/>
</dbReference>
<dbReference type="Gene3D" id="3.40.50.880">
    <property type="match status" value="1"/>
</dbReference>
<evidence type="ECO:0000256" key="5">
    <source>
        <dbReference type="ARBA" id="ARBA00031329"/>
    </source>
</evidence>
<dbReference type="Pfam" id="PF04715">
    <property type="entry name" value="Anth_synt_I_N"/>
    <property type="match status" value="1"/>
</dbReference>
<proteinExistence type="predicted"/>
<dbReference type="SUPFAM" id="SSF56322">
    <property type="entry name" value="ADC synthase"/>
    <property type="match status" value="1"/>
</dbReference>
<dbReference type="NCBIfam" id="NF010081">
    <property type="entry name" value="PRK13566.1"/>
    <property type="match status" value="1"/>
</dbReference>
<dbReference type="AlphaFoldDB" id="A0A0H5QPL9"/>
<comment type="pathway">
    <text evidence="2">Cofactor biosynthesis; tetrahydrofolate biosynthesis; 4-aminobenzoate from chorismate: step 1/2.</text>
</comment>